<comment type="caution">
    <text evidence="2">The sequence shown here is derived from an EMBL/GenBank/DDBJ whole genome shotgun (WGS) entry which is preliminary data.</text>
</comment>
<evidence type="ECO:0000313" key="2">
    <source>
        <dbReference type="EMBL" id="RUS86299.1"/>
    </source>
</evidence>
<dbReference type="AlphaFoldDB" id="A0A433TXH8"/>
<dbReference type="EMBL" id="RQTK01000143">
    <property type="protein sequence ID" value="RUS86299.1"/>
    <property type="molecule type" value="Genomic_DNA"/>
</dbReference>
<evidence type="ECO:0000313" key="3">
    <source>
        <dbReference type="Proteomes" id="UP000271974"/>
    </source>
</evidence>
<proteinExistence type="predicted"/>
<organism evidence="2 3">
    <name type="scientific">Elysia chlorotica</name>
    <name type="common">Eastern emerald elysia</name>
    <name type="synonym">Sea slug</name>
    <dbReference type="NCBI Taxonomy" id="188477"/>
    <lineage>
        <taxon>Eukaryota</taxon>
        <taxon>Metazoa</taxon>
        <taxon>Spiralia</taxon>
        <taxon>Lophotrochozoa</taxon>
        <taxon>Mollusca</taxon>
        <taxon>Gastropoda</taxon>
        <taxon>Heterobranchia</taxon>
        <taxon>Euthyneura</taxon>
        <taxon>Panpulmonata</taxon>
        <taxon>Sacoglossa</taxon>
        <taxon>Placobranchoidea</taxon>
        <taxon>Plakobranchidae</taxon>
        <taxon>Elysia</taxon>
    </lineage>
</organism>
<sequence>MTVQRRHSKDDDPNMVTLSSKGEDGGDDGKAGDDQRQGRKTDQWRRRPGQNDNDVMDIFSTVAHREEFEGQQQLHIQHENWALDSEDDDPNMVTLSSKGEDGGDDGKAGDDQRQGRKTDQWRRRPGQNDNDVMDIFSTVAHREEFEGQQQLHIQHENWALDSEALCENHAPITVGPTAQHREGNPTNKKGRTSPLPRACLGHFHNGYHTRPTAWQDQFMLISRQYSLIWRGRLVEVALGATHLHRSP</sequence>
<name>A0A433TXH8_ELYCH</name>
<feature type="compositionally biased region" description="Basic and acidic residues" evidence="1">
    <location>
        <begin position="21"/>
        <end position="45"/>
    </location>
</feature>
<feature type="region of interest" description="Disordered" evidence="1">
    <location>
        <begin position="174"/>
        <end position="194"/>
    </location>
</feature>
<feature type="region of interest" description="Disordered" evidence="1">
    <location>
        <begin position="1"/>
        <end position="54"/>
    </location>
</feature>
<reference evidence="2 3" key="1">
    <citation type="submission" date="2019-01" db="EMBL/GenBank/DDBJ databases">
        <title>A draft genome assembly of the solar-powered sea slug Elysia chlorotica.</title>
        <authorList>
            <person name="Cai H."/>
            <person name="Li Q."/>
            <person name="Fang X."/>
            <person name="Li J."/>
            <person name="Curtis N.E."/>
            <person name="Altenburger A."/>
            <person name="Shibata T."/>
            <person name="Feng M."/>
            <person name="Maeda T."/>
            <person name="Schwartz J.A."/>
            <person name="Shigenobu S."/>
            <person name="Lundholm N."/>
            <person name="Nishiyama T."/>
            <person name="Yang H."/>
            <person name="Hasebe M."/>
            <person name="Li S."/>
            <person name="Pierce S.K."/>
            <person name="Wang J."/>
        </authorList>
    </citation>
    <scope>NUCLEOTIDE SEQUENCE [LARGE SCALE GENOMIC DNA]</scope>
    <source>
        <strain evidence="2">EC2010</strain>
        <tissue evidence="2">Whole organism of an adult</tissue>
    </source>
</reference>
<evidence type="ECO:0000256" key="1">
    <source>
        <dbReference type="SAM" id="MobiDB-lite"/>
    </source>
</evidence>
<accession>A0A433TXH8</accession>
<keyword evidence="3" id="KW-1185">Reference proteome</keyword>
<gene>
    <name evidence="2" type="ORF">EGW08_005943</name>
</gene>
<protein>
    <submittedName>
        <fullName evidence="2">Uncharacterized protein</fullName>
    </submittedName>
</protein>
<dbReference type="Proteomes" id="UP000271974">
    <property type="component" value="Unassembled WGS sequence"/>
</dbReference>
<feature type="region of interest" description="Disordered" evidence="1">
    <location>
        <begin position="83"/>
        <end position="130"/>
    </location>
</feature>
<feature type="compositionally biased region" description="Basic and acidic residues" evidence="1">
    <location>
        <begin position="98"/>
        <end position="122"/>
    </location>
</feature>